<sequence length="79" mass="8599">MTTRCKFVIVFIGVVFAISSSWASPVAKPKPQVFVEPYVAPPLVAPVAYAYSDYVYPSVYATGYAYSPYAIATEPLVVL</sequence>
<protein>
    <recommendedName>
        <fullName evidence="4">Neuropeptide-like 4</fullName>
    </recommendedName>
</protein>
<name>A0ABD1FE24_HYPHA</name>
<accession>A0ABD1FE24</accession>
<dbReference type="Proteomes" id="UP001566132">
    <property type="component" value="Unassembled WGS sequence"/>
</dbReference>
<gene>
    <name evidence="2" type="ORF">ABEB36_001287</name>
</gene>
<proteinExistence type="predicted"/>
<dbReference type="AlphaFoldDB" id="A0ABD1FE24"/>
<evidence type="ECO:0008006" key="4">
    <source>
        <dbReference type="Google" id="ProtNLM"/>
    </source>
</evidence>
<feature type="chain" id="PRO_5044854821" description="Neuropeptide-like 4" evidence="1">
    <location>
        <begin position="24"/>
        <end position="79"/>
    </location>
</feature>
<keyword evidence="1" id="KW-0732">Signal</keyword>
<reference evidence="2 3" key="1">
    <citation type="submission" date="2024-05" db="EMBL/GenBank/DDBJ databases">
        <title>Genetic variation in Jamaican populations of the coffee berry borer (Hypothenemus hampei).</title>
        <authorList>
            <person name="Errbii M."/>
            <person name="Myrie A."/>
        </authorList>
    </citation>
    <scope>NUCLEOTIDE SEQUENCE [LARGE SCALE GENOMIC DNA]</scope>
    <source>
        <strain evidence="2">JA-Hopewell-2020-01-JO</strain>
        <tissue evidence="2">Whole body</tissue>
    </source>
</reference>
<dbReference type="EMBL" id="JBDJPC010000001">
    <property type="protein sequence ID" value="KAL1517534.1"/>
    <property type="molecule type" value="Genomic_DNA"/>
</dbReference>
<evidence type="ECO:0000313" key="2">
    <source>
        <dbReference type="EMBL" id="KAL1517534.1"/>
    </source>
</evidence>
<keyword evidence="3" id="KW-1185">Reference proteome</keyword>
<organism evidence="2 3">
    <name type="scientific">Hypothenemus hampei</name>
    <name type="common">Coffee berry borer</name>
    <dbReference type="NCBI Taxonomy" id="57062"/>
    <lineage>
        <taxon>Eukaryota</taxon>
        <taxon>Metazoa</taxon>
        <taxon>Ecdysozoa</taxon>
        <taxon>Arthropoda</taxon>
        <taxon>Hexapoda</taxon>
        <taxon>Insecta</taxon>
        <taxon>Pterygota</taxon>
        <taxon>Neoptera</taxon>
        <taxon>Endopterygota</taxon>
        <taxon>Coleoptera</taxon>
        <taxon>Polyphaga</taxon>
        <taxon>Cucujiformia</taxon>
        <taxon>Curculionidae</taxon>
        <taxon>Scolytinae</taxon>
        <taxon>Hypothenemus</taxon>
    </lineage>
</organism>
<evidence type="ECO:0000313" key="3">
    <source>
        <dbReference type="Proteomes" id="UP001566132"/>
    </source>
</evidence>
<evidence type="ECO:0000256" key="1">
    <source>
        <dbReference type="SAM" id="SignalP"/>
    </source>
</evidence>
<comment type="caution">
    <text evidence="2">The sequence shown here is derived from an EMBL/GenBank/DDBJ whole genome shotgun (WGS) entry which is preliminary data.</text>
</comment>
<feature type="signal peptide" evidence="1">
    <location>
        <begin position="1"/>
        <end position="23"/>
    </location>
</feature>